<feature type="compositionally biased region" description="Low complexity" evidence="8">
    <location>
        <begin position="231"/>
        <end position="242"/>
    </location>
</feature>
<dbReference type="Gene3D" id="3.30.160.60">
    <property type="entry name" value="Classic Zinc Finger"/>
    <property type="match status" value="2"/>
</dbReference>
<dbReference type="InterPro" id="IPR013087">
    <property type="entry name" value="Znf_C2H2_type"/>
</dbReference>
<feature type="compositionally biased region" description="Polar residues" evidence="8">
    <location>
        <begin position="823"/>
        <end position="832"/>
    </location>
</feature>
<keyword evidence="2" id="KW-0479">Metal-binding</keyword>
<keyword evidence="5" id="KW-0862">Zinc</keyword>
<organism evidence="10 11">
    <name type="scientific">Serendipita vermifera MAFF 305830</name>
    <dbReference type="NCBI Taxonomy" id="933852"/>
    <lineage>
        <taxon>Eukaryota</taxon>
        <taxon>Fungi</taxon>
        <taxon>Dikarya</taxon>
        <taxon>Basidiomycota</taxon>
        <taxon>Agaricomycotina</taxon>
        <taxon>Agaricomycetes</taxon>
        <taxon>Sebacinales</taxon>
        <taxon>Serendipitaceae</taxon>
        <taxon>Serendipita</taxon>
    </lineage>
</organism>
<feature type="compositionally biased region" description="Low complexity" evidence="8">
    <location>
        <begin position="807"/>
        <end position="822"/>
    </location>
</feature>
<dbReference type="GO" id="GO:0008270">
    <property type="term" value="F:zinc ion binding"/>
    <property type="evidence" value="ECO:0007669"/>
    <property type="project" value="UniProtKB-KW"/>
</dbReference>
<evidence type="ECO:0000256" key="7">
    <source>
        <dbReference type="PROSITE-ProRule" id="PRU00042"/>
    </source>
</evidence>
<dbReference type="GO" id="GO:0000785">
    <property type="term" value="C:chromatin"/>
    <property type="evidence" value="ECO:0007669"/>
    <property type="project" value="TreeGrafter"/>
</dbReference>
<feature type="compositionally biased region" description="Low complexity" evidence="8">
    <location>
        <begin position="355"/>
        <end position="381"/>
    </location>
</feature>
<dbReference type="GO" id="GO:0000978">
    <property type="term" value="F:RNA polymerase II cis-regulatory region sequence-specific DNA binding"/>
    <property type="evidence" value="ECO:0007669"/>
    <property type="project" value="InterPro"/>
</dbReference>
<feature type="compositionally biased region" description="Gly residues" evidence="8">
    <location>
        <begin position="962"/>
        <end position="983"/>
    </location>
</feature>
<feature type="compositionally biased region" description="Polar residues" evidence="8">
    <location>
        <begin position="688"/>
        <end position="699"/>
    </location>
</feature>
<evidence type="ECO:0000259" key="9">
    <source>
        <dbReference type="PROSITE" id="PS50157"/>
    </source>
</evidence>
<feature type="region of interest" description="Disordered" evidence="8">
    <location>
        <begin position="130"/>
        <end position="178"/>
    </location>
</feature>
<dbReference type="GO" id="GO:0000981">
    <property type="term" value="F:DNA-binding transcription factor activity, RNA polymerase II-specific"/>
    <property type="evidence" value="ECO:0007669"/>
    <property type="project" value="InterPro"/>
</dbReference>
<comment type="subcellular location">
    <subcellularLocation>
        <location evidence="1">Nucleus</location>
    </subcellularLocation>
</comment>
<feature type="region of interest" description="Disordered" evidence="8">
    <location>
        <begin position="1"/>
        <end position="50"/>
    </location>
</feature>
<proteinExistence type="predicted"/>
<dbReference type="EMBL" id="KN824329">
    <property type="protein sequence ID" value="KIM23955.1"/>
    <property type="molecule type" value="Genomic_DNA"/>
</dbReference>
<dbReference type="Pfam" id="PF00096">
    <property type="entry name" value="zf-C2H2"/>
    <property type="match status" value="1"/>
</dbReference>
<dbReference type="AlphaFoldDB" id="A0A0C3AH22"/>
<protein>
    <recommendedName>
        <fullName evidence="9">C2H2-type domain-containing protein</fullName>
    </recommendedName>
</protein>
<evidence type="ECO:0000256" key="2">
    <source>
        <dbReference type="ARBA" id="ARBA00022723"/>
    </source>
</evidence>
<dbReference type="Proteomes" id="UP000054097">
    <property type="component" value="Unassembled WGS sequence"/>
</dbReference>
<feature type="domain" description="C2H2-type" evidence="9">
    <location>
        <begin position="89"/>
        <end position="116"/>
    </location>
</feature>
<feature type="compositionally biased region" description="Low complexity" evidence="8">
    <location>
        <begin position="643"/>
        <end position="661"/>
    </location>
</feature>
<reference evidence="10 11" key="1">
    <citation type="submission" date="2014-04" db="EMBL/GenBank/DDBJ databases">
        <authorList>
            <consortium name="DOE Joint Genome Institute"/>
            <person name="Kuo A."/>
            <person name="Zuccaro A."/>
            <person name="Kohler A."/>
            <person name="Nagy L.G."/>
            <person name="Floudas D."/>
            <person name="Copeland A."/>
            <person name="Barry K.W."/>
            <person name="Cichocki N."/>
            <person name="Veneault-Fourrey C."/>
            <person name="LaButti K."/>
            <person name="Lindquist E.A."/>
            <person name="Lipzen A."/>
            <person name="Lundell T."/>
            <person name="Morin E."/>
            <person name="Murat C."/>
            <person name="Sun H."/>
            <person name="Tunlid A."/>
            <person name="Henrissat B."/>
            <person name="Grigoriev I.V."/>
            <person name="Hibbett D.S."/>
            <person name="Martin F."/>
            <person name="Nordberg H.P."/>
            <person name="Cantor M.N."/>
            <person name="Hua S.X."/>
        </authorList>
    </citation>
    <scope>NUCLEOTIDE SEQUENCE [LARGE SCALE GENOMIC DNA]</scope>
    <source>
        <strain evidence="10 11">MAFF 305830</strain>
    </source>
</reference>
<evidence type="ECO:0000256" key="4">
    <source>
        <dbReference type="ARBA" id="ARBA00022771"/>
    </source>
</evidence>
<dbReference type="SUPFAM" id="SSF57667">
    <property type="entry name" value="beta-beta-alpha zinc fingers"/>
    <property type="match status" value="1"/>
</dbReference>
<feature type="compositionally biased region" description="Polar residues" evidence="8">
    <location>
        <begin position="609"/>
        <end position="618"/>
    </location>
</feature>
<feature type="compositionally biased region" description="Polar residues" evidence="8">
    <location>
        <begin position="278"/>
        <end position="313"/>
    </location>
</feature>
<gene>
    <name evidence="10" type="ORF">M408DRAFT_27403</name>
</gene>
<feature type="region of interest" description="Disordered" evidence="8">
    <location>
        <begin position="421"/>
        <end position="583"/>
    </location>
</feature>
<evidence type="ECO:0000313" key="11">
    <source>
        <dbReference type="Proteomes" id="UP000054097"/>
    </source>
</evidence>
<name>A0A0C3AH22_SERVB</name>
<feature type="region of interest" description="Disordered" evidence="8">
    <location>
        <begin position="924"/>
        <end position="1001"/>
    </location>
</feature>
<keyword evidence="11" id="KW-1185">Reference proteome</keyword>
<evidence type="ECO:0000256" key="5">
    <source>
        <dbReference type="ARBA" id="ARBA00022833"/>
    </source>
</evidence>
<feature type="compositionally biased region" description="Polar residues" evidence="8">
    <location>
        <begin position="428"/>
        <end position="441"/>
    </location>
</feature>
<keyword evidence="3" id="KW-0677">Repeat</keyword>
<evidence type="ECO:0000256" key="8">
    <source>
        <dbReference type="SAM" id="MobiDB-lite"/>
    </source>
</evidence>
<feature type="compositionally biased region" description="Polar residues" evidence="8">
    <location>
        <begin position="9"/>
        <end position="21"/>
    </location>
</feature>
<reference evidence="11" key="2">
    <citation type="submission" date="2015-01" db="EMBL/GenBank/DDBJ databases">
        <title>Evolutionary Origins and Diversification of the Mycorrhizal Mutualists.</title>
        <authorList>
            <consortium name="DOE Joint Genome Institute"/>
            <consortium name="Mycorrhizal Genomics Consortium"/>
            <person name="Kohler A."/>
            <person name="Kuo A."/>
            <person name="Nagy L.G."/>
            <person name="Floudas D."/>
            <person name="Copeland A."/>
            <person name="Barry K.W."/>
            <person name="Cichocki N."/>
            <person name="Veneault-Fourrey C."/>
            <person name="LaButti K."/>
            <person name="Lindquist E.A."/>
            <person name="Lipzen A."/>
            <person name="Lundell T."/>
            <person name="Morin E."/>
            <person name="Murat C."/>
            <person name="Riley R."/>
            <person name="Ohm R."/>
            <person name="Sun H."/>
            <person name="Tunlid A."/>
            <person name="Henrissat B."/>
            <person name="Grigoriev I.V."/>
            <person name="Hibbett D.S."/>
            <person name="Martin F."/>
        </authorList>
    </citation>
    <scope>NUCLEOTIDE SEQUENCE [LARGE SCALE GENOMIC DNA]</scope>
    <source>
        <strain evidence="11">MAFF 305830</strain>
    </source>
</reference>
<feature type="region of interest" description="Disordered" evidence="8">
    <location>
        <begin position="229"/>
        <end position="404"/>
    </location>
</feature>
<feature type="compositionally biased region" description="Basic and acidic residues" evidence="8">
    <location>
        <begin position="743"/>
        <end position="752"/>
    </location>
</feature>
<dbReference type="STRING" id="933852.A0A0C3AH22"/>
<dbReference type="HOGENOM" id="CLU_299603_0_0_1"/>
<feature type="compositionally biased region" description="Low complexity" evidence="8">
    <location>
        <begin position="25"/>
        <end position="38"/>
    </location>
</feature>
<feature type="compositionally biased region" description="Low complexity" evidence="8">
    <location>
        <begin position="891"/>
        <end position="903"/>
    </location>
</feature>
<feature type="compositionally biased region" description="Gly residues" evidence="8">
    <location>
        <begin position="881"/>
        <end position="890"/>
    </location>
</feature>
<dbReference type="GO" id="GO:0005634">
    <property type="term" value="C:nucleus"/>
    <property type="evidence" value="ECO:0007669"/>
    <property type="project" value="UniProtKB-SubCell"/>
</dbReference>
<feature type="compositionally biased region" description="Low complexity" evidence="8">
    <location>
        <begin position="868"/>
        <end position="880"/>
    </location>
</feature>
<feature type="region of interest" description="Disordered" evidence="8">
    <location>
        <begin position="607"/>
        <end position="903"/>
    </location>
</feature>
<sequence>MNDPGITLNIPSDSQDINPNNGPHALLSPATPQSAAAQGQGGGATPAKRYRSTPAKTFQCTGFGECRMVFSRSEHLARHIRKHTGERPFTCHCSKQFSRLDNLRQHAQTVHADKQEQNEKMMKELTSLHASMSPATTTSSKKATKRAARAAASDGVSGVHPYPPGMIARPPSSQDYDHHPDAYAHQMTYGNVPAGHSMTYMSPDNHYTHPYNSHGSYPTFPLSEAFPANYQQQQQDSHQPPQLHVQPSYPTHPVYDYNRRSGSDADSPVDNNPPPTSAHDSVPSQSPATPTSAQVPPSATSLHHPHPQNTYTHPYTHHDANGIPYPSRSPLPTPPPQSFRQPLRGVRDGAAGGDYYQQPLHLSQQSSQQQHAHSYYAHQQQRSPVPTPPSHGQPGNGVPHDDGHSSLVQIKHEEHSFAPIIKNEQFDSRSVPSRSPSTGTPPEQRDTGQYHSDDNGRIRVSSNGRGGNDSAAGVSAGGFGGEQRFPGEFNHIRHQQEQQQRGRLLHIPHGDRNGYGPASSQERGPNYEHLPVPSLDPASANDRPGTAPASFTHNGQFLSRSTSSTAATGSPTTTHPSRLSSHAMATTTADKYYSSIGGFREPSYAYESAAQNRGSNSPPFRFGAPSPQQQNRPDVEQQHWQQSASSSSAAAPLGRSPPGGSFATRPGNLLRPLPGWSPATATAPATSLGFNASNDSPFTYNAPPLSHPLSADHKAQFSRKRPHPGSDDDEQPRPFSSRPGTRSGRDHVDEPPRPTSRRLSVMELCNTQSGGGGNGLPDGFDNRPRTSSGRFPSSTSGPGASGGGVNNGPSSSFSFPASATNPNLGNQYTNANGLRPSSSGGFGSRPSSSAGHGLEQYALNLNGGGSRPGTASGGQWSLSRSGGGGFGSGQDDGFSSSAAANAGGLGRRASTGIVLPPLHLSYNTPSSAFATSAAPPTATTASSSASSGSSPFAFSGGHDALGHGGSGSGRDGHGGDGLAGGVASGQSGISTPRQAPPGLRA</sequence>
<evidence type="ECO:0000256" key="1">
    <source>
        <dbReference type="ARBA" id="ARBA00004123"/>
    </source>
</evidence>
<evidence type="ECO:0000313" key="10">
    <source>
        <dbReference type="EMBL" id="KIM23955.1"/>
    </source>
</evidence>
<evidence type="ECO:0000256" key="6">
    <source>
        <dbReference type="ARBA" id="ARBA00023242"/>
    </source>
</evidence>
<dbReference type="InterPro" id="IPR051059">
    <property type="entry name" value="VerF-like"/>
</dbReference>
<accession>A0A0C3AH22</accession>
<dbReference type="FunFam" id="3.30.160.60:FF:002343">
    <property type="entry name" value="Zinc finger protein 33A"/>
    <property type="match status" value="1"/>
</dbReference>
<dbReference type="PANTHER" id="PTHR40626">
    <property type="entry name" value="MIP31509P"/>
    <property type="match status" value="1"/>
</dbReference>
<feature type="compositionally biased region" description="Low complexity" evidence="8">
    <location>
        <begin position="924"/>
        <end position="958"/>
    </location>
</feature>
<feature type="compositionally biased region" description="Basic and acidic residues" evidence="8">
    <location>
        <begin position="443"/>
        <end position="457"/>
    </location>
</feature>
<evidence type="ECO:0000256" key="3">
    <source>
        <dbReference type="ARBA" id="ARBA00022737"/>
    </source>
</evidence>
<feature type="compositionally biased region" description="Polar residues" evidence="8">
    <location>
        <begin position="626"/>
        <end position="642"/>
    </location>
</feature>
<feature type="compositionally biased region" description="Low complexity" evidence="8">
    <location>
        <begin position="835"/>
        <end position="849"/>
    </location>
</feature>
<keyword evidence="6" id="KW-0539">Nucleus</keyword>
<dbReference type="InterPro" id="IPR036236">
    <property type="entry name" value="Znf_C2H2_sf"/>
</dbReference>
<feature type="compositionally biased region" description="Polar residues" evidence="8">
    <location>
        <begin position="549"/>
        <end position="558"/>
    </location>
</feature>
<feature type="domain" description="C2H2-type" evidence="9">
    <location>
        <begin position="58"/>
        <end position="88"/>
    </location>
</feature>
<dbReference type="OrthoDB" id="10018191at2759"/>
<feature type="compositionally biased region" description="Low complexity" evidence="8">
    <location>
        <begin position="559"/>
        <end position="577"/>
    </location>
</feature>
<keyword evidence="4 7" id="KW-0863">Zinc-finger</keyword>
<feature type="compositionally biased region" description="Pro residues" evidence="8">
    <location>
        <begin position="327"/>
        <end position="337"/>
    </location>
</feature>
<dbReference type="PANTHER" id="PTHR40626:SF32">
    <property type="entry name" value="ZINC FINGER PROTEIN RST2"/>
    <property type="match status" value="1"/>
</dbReference>
<dbReference type="PROSITE" id="PS50157">
    <property type="entry name" value="ZINC_FINGER_C2H2_2"/>
    <property type="match status" value="2"/>
</dbReference>